<evidence type="ECO:0000313" key="7">
    <source>
        <dbReference type="EMBL" id="CCD70223.1"/>
    </source>
</evidence>
<accession>Q9GYH9</accession>
<dbReference type="EMBL" id="BX284604">
    <property type="protein sequence ID" value="CCD70223.1"/>
    <property type="molecule type" value="Genomic_DNA"/>
</dbReference>
<comment type="function">
    <text evidence="5">S-adenosyl-L-methionine-dependent protein-lysine N-methyltransferase that methylates elongation factor 1-alpha.</text>
</comment>
<evidence type="ECO:0000259" key="6">
    <source>
        <dbReference type="Pfam" id="PF13847"/>
    </source>
</evidence>
<feature type="domain" description="Methyltransferase" evidence="6">
    <location>
        <begin position="63"/>
        <end position="185"/>
    </location>
</feature>
<dbReference type="PaxDb" id="6239-F29B9.1"/>
<dbReference type="WormBase" id="F29B9.1">
    <property type="protein sequence ID" value="CE27144"/>
    <property type="gene ID" value="WBGene00017919"/>
</dbReference>
<dbReference type="HAMAP" id="MF_03188">
    <property type="entry name" value="Methyltr_EFM4"/>
    <property type="match status" value="1"/>
</dbReference>
<dbReference type="FunFam" id="3.40.50.150:FF:000807">
    <property type="entry name" value="Protein-lysine N-methyltransferase CBG01728"/>
    <property type="match status" value="1"/>
</dbReference>
<dbReference type="PhylomeDB" id="Q9GYH9"/>
<dbReference type="KEGG" id="cel:CELE_F29B9.1"/>
<dbReference type="InterPro" id="IPR026635">
    <property type="entry name" value="Efm4/METTL10"/>
</dbReference>
<evidence type="ECO:0000313" key="9">
    <source>
        <dbReference type="WormBase" id="F29B9.1"/>
    </source>
</evidence>
<keyword evidence="3 5" id="KW-0808">Transferase</keyword>
<dbReference type="GO" id="GO:0016279">
    <property type="term" value="F:protein-lysine N-methyltransferase activity"/>
    <property type="evidence" value="ECO:0000318"/>
    <property type="project" value="GO_Central"/>
</dbReference>
<dbReference type="InterPro" id="IPR025714">
    <property type="entry name" value="Methyltranfer_dom"/>
</dbReference>
<dbReference type="Gene3D" id="3.40.50.150">
    <property type="entry name" value="Vaccinia Virus protein VP39"/>
    <property type="match status" value="1"/>
</dbReference>
<evidence type="ECO:0000256" key="2">
    <source>
        <dbReference type="ARBA" id="ARBA00022603"/>
    </source>
</evidence>
<organism evidence="7 8">
    <name type="scientific">Caenorhabditis elegans</name>
    <dbReference type="NCBI Taxonomy" id="6239"/>
    <lineage>
        <taxon>Eukaryota</taxon>
        <taxon>Metazoa</taxon>
        <taxon>Ecdysozoa</taxon>
        <taxon>Nematoda</taxon>
        <taxon>Chromadorea</taxon>
        <taxon>Rhabditida</taxon>
        <taxon>Rhabditina</taxon>
        <taxon>Rhabditomorpha</taxon>
        <taxon>Rhabditoidea</taxon>
        <taxon>Rhabditidae</taxon>
        <taxon>Peloderinae</taxon>
        <taxon>Caenorhabditis</taxon>
    </lineage>
</organism>
<protein>
    <recommendedName>
        <fullName evidence="5">Protein-lysine N-methyltransferase CELE_F29B9.1</fullName>
        <ecNumber evidence="5">2.1.1.-</ecNumber>
    </recommendedName>
</protein>
<evidence type="ECO:0000256" key="3">
    <source>
        <dbReference type="ARBA" id="ARBA00022679"/>
    </source>
</evidence>
<evidence type="ECO:0007829" key="10">
    <source>
        <dbReference type="PeptideAtlas" id="Q9GYH9"/>
    </source>
</evidence>
<keyword evidence="2 5" id="KW-0489">Methyltransferase</keyword>
<dbReference type="FunCoup" id="Q9GYH9">
    <property type="interactions" value="2248"/>
</dbReference>
<keyword evidence="10" id="KW-1267">Proteomics identification</keyword>
<evidence type="ECO:0000256" key="1">
    <source>
        <dbReference type="ARBA" id="ARBA00022490"/>
    </source>
</evidence>
<proteinExistence type="evidence at protein level"/>
<dbReference type="OMA" id="ALGTREX"/>
<dbReference type="GO" id="GO:0005737">
    <property type="term" value="C:cytoplasm"/>
    <property type="evidence" value="ECO:0000318"/>
    <property type="project" value="GO_Central"/>
</dbReference>
<dbReference type="PANTHER" id="PTHR12843">
    <property type="entry name" value="PROTEIN-LYSINE N-METHYLTRANSFERASE METTL10"/>
    <property type="match status" value="1"/>
</dbReference>
<evidence type="ECO:0000256" key="4">
    <source>
        <dbReference type="ARBA" id="ARBA00022691"/>
    </source>
</evidence>
<evidence type="ECO:0000313" key="8">
    <source>
        <dbReference type="Proteomes" id="UP000001940"/>
    </source>
</evidence>
<dbReference type="GeneID" id="177233"/>
<dbReference type="Proteomes" id="UP000001940">
    <property type="component" value="Chromosome IV"/>
</dbReference>
<gene>
    <name evidence="7" type="ORF">CELE_F29B9.1</name>
    <name evidence="7 9" type="ORF">F29B9.1</name>
</gene>
<dbReference type="Bgee" id="WBGene00017919">
    <property type="expression patterns" value="Expressed in pharyngeal muscle cell (C elegans) and 4 other cell types or tissues"/>
</dbReference>
<dbReference type="PANTHER" id="PTHR12843:SF5">
    <property type="entry name" value="EEF1A LYSINE METHYLTRANSFERASE 2"/>
    <property type="match status" value="1"/>
</dbReference>
<dbReference type="InParanoid" id="Q9GYH9"/>
<reference evidence="7 8" key="1">
    <citation type="journal article" date="1998" name="Science">
        <title>Genome sequence of the nematode C. elegans: a platform for investigating biology.</title>
        <authorList>
            <consortium name="The C. elegans sequencing consortium"/>
            <person name="Sulson J.E."/>
            <person name="Waterston R."/>
        </authorList>
    </citation>
    <scope>NUCLEOTIDE SEQUENCE [LARGE SCALE GENOMIC DNA]</scope>
    <source>
        <strain evidence="7 8">Bristol N2</strain>
    </source>
</reference>
<dbReference type="UCSC" id="F29B9.1">
    <property type="organism name" value="c. elegans"/>
</dbReference>
<dbReference type="PRO" id="PR:Q9GYH9"/>
<keyword evidence="8" id="KW-1185">Reference proteome</keyword>
<dbReference type="Reactome" id="R-CEL-8876725">
    <property type="pathway name" value="Protein methylation"/>
</dbReference>
<name>Q9GYH9_CAEEL</name>
<evidence type="ECO:0000256" key="5">
    <source>
        <dbReference type="HAMAP-Rule" id="MF_03188"/>
    </source>
</evidence>
<dbReference type="SMR" id="Q9GYH9"/>
<dbReference type="InterPro" id="IPR029063">
    <property type="entry name" value="SAM-dependent_MTases_sf"/>
</dbReference>
<dbReference type="AGR" id="WB:WBGene00017919"/>
<keyword evidence="1 5" id="KW-0963">Cytoplasm</keyword>
<dbReference type="AlphaFoldDB" id="Q9GYH9"/>
<keyword evidence="4 5" id="KW-0949">S-adenosyl-L-methionine</keyword>
<sequence length="236" mass="25970">MSDMSEQSVEIASSQLGTKDFWDQRYELELKNFKQHGDEGEVWFGTSSETRIVKYLIDSKTGKDAKILDLGCGNGSVLRKLRSKGFQSLKGVDYCQKAVDLSAAASKAEREEEEDEELVDIEFEQLDITTPPADFFSSKFDVILDKGTWDAMSLSDEREARLKAYLGFLDNGLSAGGRFVIFSCNFTFDEMCSQFGGGGGSTSLEIVCEVPASHSFSFGGKQGVTSTGAVFRKKTL</sequence>
<dbReference type="CTD" id="177233"/>
<dbReference type="eggNOG" id="KOG1271">
    <property type="taxonomic scope" value="Eukaryota"/>
</dbReference>
<dbReference type="PeptideAtlas" id="Q9GYH9"/>
<dbReference type="OrthoDB" id="540004at2759"/>
<dbReference type="CDD" id="cd02440">
    <property type="entry name" value="AdoMet_MTases"/>
    <property type="match status" value="1"/>
</dbReference>
<comment type="similarity">
    <text evidence="5">Belongs to the class I-like SAM-binding methyltransferase superfamily. EFM4 family.</text>
</comment>
<comment type="subcellular location">
    <subcellularLocation>
        <location evidence="5">Cytoplasm</location>
    </subcellularLocation>
</comment>
<dbReference type="EC" id="2.1.1.-" evidence="5"/>
<dbReference type="STRING" id="6239.F29B9.1.2"/>
<dbReference type="GO" id="GO:0032259">
    <property type="term" value="P:methylation"/>
    <property type="evidence" value="ECO:0007669"/>
    <property type="project" value="UniProtKB-KW"/>
</dbReference>
<dbReference type="SUPFAM" id="SSF53335">
    <property type="entry name" value="S-adenosyl-L-methionine-dependent methyltransferases"/>
    <property type="match status" value="1"/>
</dbReference>
<dbReference type="Pfam" id="PF13847">
    <property type="entry name" value="Methyltransf_31"/>
    <property type="match status" value="1"/>
</dbReference>
<dbReference type="RefSeq" id="NP_500612.1">
    <property type="nucleotide sequence ID" value="NM_068211.3"/>
</dbReference>
<dbReference type="HOGENOM" id="CLU_044783_2_1_1"/>